<dbReference type="HOGENOM" id="CLU_006273_0_0_1"/>
<evidence type="ECO:0000259" key="3">
    <source>
        <dbReference type="Pfam" id="PF07969"/>
    </source>
</evidence>
<dbReference type="AlphaFoldDB" id="J8QHB0"/>
<dbReference type="Pfam" id="PF07969">
    <property type="entry name" value="Amidohydro_3"/>
    <property type="match status" value="1"/>
</dbReference>
<evidence type="ECO:0000256" key="2">
    <source>
        <dbReference type="SAM" id="Phobius"/>
    </source>
</evidence>
<dbReference type="Gene3D" id="3.20.20.140">
    <property type="entry name" value="Metal-dependent hydrolases"/>
    <property type="match status" value="2"/>
</dbReference>
<keyword evidence="2" id="KW-1133">Transmembrane helix</keyword>
<dbReference type="PANTHER" id="PTHR43668">
    <property type="entry name" value="ALLANTOINASE"/>
    <property type="match status" value="1"/>
</dbReference>
<feature type="transmembrane region" description="Helical" evidence="2">
    <location>
        <begin position="49"/>
        <end position="70"/>
    </location>
</feature>
<name>J8QHB0_TRIAS</name>
<feature type="region of interest" description="Disordered" evidence="1">
    <location>
        <begin position="1"/>
        <end position="32"/>
    </location>
</feature>
<evidence type="ECO:0000256" key="1">
    <source>
        <dbReference type="SAM" id="MobiDB-lite"/>
    </source>
</evidence>
<dbReference type="GO" id="GO:0005737">
    <property type="term" value="C:cytoplasm"/>
    <property type="evidence" value="ECO:0007669"/>
    <property type="project" value="TreeGrafter"/>
</dbReference>
<dbReference type="GO" id="GO:0004038">
    <property type="term" value="F:allantoinase activity"/>
    <property type="evidence" value="ECO:0007669"/>
    <property type="project" value="TreeGrafter"/>
</dbReference>
<dbReference type="SUPFAM" id="SSF51338">
    <property type="entry name" value="Composite domain of metallo-dependent hydrolases"/>
    <property type="match status" value="1"/>
</dbReference>
<reference evidence="4 5" key="1">
    <citation type="journal article" date="2012" name="Eukaryot. Cell">
        <title>Draft genome sequence of CBS 2479, the standard type strain of Trichosporon asahii.</title>
        <authorList>
            <person name="Yang R.Y."/>
            <person name="Li H.T."/>
            <person name="Zhu H."/>
            <person name="Zhou G.P."/>
            <person name="Wang M."/>
            <person name="Wang L."/>
        </authorList>
    </citation>
    <scope>NUCLEOTIDE SEQUENCE [LARGE SCALE GENOMIC DNA]</scope>
    <source>
        <strain evidence="5">ATCC 90039 / CBS 2479 / JCM 2466 / KCTC 7840 / NCYC 2677 / UAMH 7654</strain>
    </source>
</reference>
<dbReference type="OrthoDB" id="10258955at2759"/>
<dbReference type="GO" id="GO:0006145">
    <property type="term" value="P:purine nucleobase catabolic process"/>
    <property type="evidence" value="ECO:0007669"/>
    <property type="project" value="TreeGrafter"/>
</dbReference>
<dbReference type="InterPro" id="IPR050138">
    <property type="entry name" value="DHOase/Allantoinase_Hydrolase"/>
</dbReference>
<dbReference type="PANTHER" id="PTHR43668:SF5">
    <property type="entry name" value="AMIDOHYDROLASE 3 DOMAIN-CONTAINING PROTEIN"/>
    <property type="match status" value="1"/>
</dbReference>
<keyword evidence="2" id="KW-0472">Membrane</keyword>
<organism evidence="4 5">
    <name type="scientific">Trichosporon asahii var. asahii (strain ATCC 90039 / CBS 2479 / JCM 2466 / KCTC 7840 / NBRC 103889/ NCYC 2677 / UAMH 7654)</name>
    <name type="common">Yeast</name>
    <dbReference type="NCBI Taxonomy" id="1186058"/>
    <lineage>
        <taxon>Eukaryota</taxon>
        <taxon>Fungi</taxon>
        <taxon>Dikarya</taxon>
        <taxon>Basidiomycota</taxon>
        <taxon>Agaricomycotina</taxon>
        <taxon>Tremellomycetes</taxon>
        <taxon>Trichosporonales</taxon>
        <taxon>Trichosporonaceae</taxon>
        <taxon>Trichosporon</taxon>
    </lineage>
</organism>
<dbReference type="RefSeq" id="XP_014184416.1">
    <property type="nucleotide sequence ID" value="XM_014328941.1"/>
</dbReference>
<dbReference type="InterPro" id="IPR032466">
    <property type="entry name" value="Metal_Hydrolase"/>
</dbReference>
<dbReference type="VEuPathDB" id="FungiDB:A1Q1_00100"/>
<comment type="caution">
    <text evidence="4">The sequence shown here is derived from an EMBL/GenBank/DDBJ whole genome shotgun (WGS) entry which is preliminary data.</text>
</comment>
<dbReference type="SUPFAM" id="SSF51556">
    <property type="entry name" value="Metallo-dependent hydrolases"/>
    <property type="match status" value="1"/>
</dbReference>
<dbReference type="Proteomes" id="UP000002748">
    <property type="component" value="Unassembled WGS sequence"/>
</dbReference>
<keyword evidence="2" id="KW-0812">Transmembrane</keyword>
<dbReference type="InterPro" id="IPR011059">
    <property type="entry name" value="Metal-dep_hydrolase_composite"/>
</dbReference>
<evidence type="ECO:0000313" key="5">
    <source>
        <dbReference type="Proteomes" id="UP000002748"/>
    </source>
</evidence>
<feature type="domain" description="Amidohydrolase 3" evidence="3">
    <location>
        <begin position="418"/>
        <end position="518"/>
    </location>
</feature>
<gene>
    <name evidence="4" type="ORF">A1Q1_00100</name>
</gene>
<sequence>MSAQARSRRAADIEKAPLYTDNPYDHEEVDDSGKKKGHAFAYTVNGRPVLSLVMHPVLLSLATLVLFGYLNFPWPDSPLPDHVQEGIKRCEAIKAGPPNHQPNADRKTSDRFVKGTRPVWLKNGTVWTGEKRGEQVLHETSVWLEGGVIRRVGKEDGDFADLVASSKDKAEEVNLHGAWVTPGIVDLHSHLAVDPSPNLRGSDSTNSWKQAAQPWLRSLDGFNTHDQAFNLSIAGGITTMLVLPGSAGNIGGQAFTFKPRWTEENTPQSMQVEPPFVIRNGTWERTGAWRHIKHACGENPLRVYGNTRMDSAWDFRKTYDAGRKLKEKQDAWCAAPKEQKEAFPDDLQFEAVADIIRGNVKVNIHCYETVDLNDMVRISNEFQFPISSFHHAHEAYLVPDLLKQTWGGTPGVAIFANNAYRGTPYAAKILADAGLSVVHKSDHPVLDSRYLIYEAAQSHAFGLNFSEALSSVTTHSAKIAGLDHRMGYIRPGYDADVVVWDSFPLAIGATPKQTYIDGIPQIIHPHVQEKPKDAQKISPAGDYDKEAAEAVAARGDPDLRPKHKSKRVLFENVEGFYLDGFDVQGVPGRVVVDGGEITCVGKDCAVTSGEHETVDLKGGSLLPGLISTGSALGLVEIAQEESTWDGVAYDPVHEKGLLEGILVRGADGARFGGKDLLMAYREGVTTGVTWPVSGGLVAGLAYSFSTSAEHPLAKGAIGHPGPALVLTLSGWTTDMTESVSTRIALLRKMLAGEGVKGELAEAFKRAASGELRLVVQVSSADQIAALIRLKQNDAKKLKLTIFAGEEAWMLADELAKEDIGVIVANPRPFPAFWDSRRILPGPPLSNHTLPSYLASRGVTVGLGIHEECDARLARFEAAWAYTAAPHVFSKKQAVDLVSGNLEKLLGLDLKSKADTGFVAYEGDFFSFQGRVRASRAPGQEDMHLFL</sequence>
<accession>J8QHB0</accession>
<dbReference type="InterPro" id="IPR013108">
    <property type="entry name" value="Amidohydro_3"/>
</dbReference>
<dbReference type="KEGG" id="tasa:A1Q1_00100"/>
<evidence type="ECO:0000313" key="4">
    <source>
        <dbReference type="EMBL" id="EJT53093.1"/>
    </source>
</evidence>
<feature type="compositionally biased region" description="Basic and acidic residues" evidence="1">
    <location>
        <begin position="23"/>
        <end position="32"/>
    </location>
</feature>
<proteinExistence type="predicted"/>
<protein>
    <recommendedName>
        <fullName evidence="3">Amidohydrolase 3 domain-containing protein</fullName>
    </recommendedName>
</protein>
<dbReference type="EMBL" id="ALBS01000009">
    <property type="protein sequence ID" value="EJT53093.1"/>
    <property type="molecule type" value="Genomic_DNA"/>
</dbReference>
<dbReference type="GeneID" id="25983614"/>